<protein>
    <submittedName>
        <fullName evidence="1">Uncharacterized protein</fullName>
    </submittedName>
</protein>
<keyword evidence="1" id="KW-0614">Plasmid</keyword>
<gene>
    <name evidence="1" type="ORF">OS905_00680</name>
</gene>
<name>A0A9E9NJC7_9ESCH</name>
<organism evidence="1">
    <name type="scientific">Escherichia sp. J-18004577</name>
    <dbReference type="NCBI Taxonomy" id="2996464"/>
    <lineage>
        <taxon>Bacteria</taxon>
        <taxon>Pseudomonadati</taxon>
        <taxon>Pseudomonadota</taxon>
        <taxon>Gammaproteobacteria</taxon>
        <taxon>Enterobacterales</taxon>
        <taxon>Enterobacteriaceae</taxon>
        <taxon>Escherichia</taxon>
    </lineage>
</organism>
<dbReference type="AlphaFoldDB" id="A0A9E9NJC7"/>
<reference evidence="1" key="1">
    <citation type="submission" date="2022-11" db="EMBL/GenBank/DDBJ databases">
        <authorList>
            <person name="Hao Y."/>
        </authorList>
    </citation>
    <scope>NUCLEOTIDE SEQUENCE</scope>
    <source>
        <strain evidence="1">J-18004577</strain>
        <plasmid evidence="1">pJ14577</plasmid>
    </source>
</reference>
<dbReference type="EMBL" id="CP114206">
    <property type="protein sequence ID" value="WAT94260.1"/>
    <property type="molecule type" value="Genomic_DNA"/>
</dbReference>
<evidence type="ECO:0000313" key="1">
    <source>
        <dbReference type="EMBL" id="WAT94260.1"/>
    </source>
</evidence>
<proteinExistence type="predicted"/>
<dbReference type="RefSeq" id="WP_176455175.1">
    <property type="nucleotide sequence ID" value="NZ_CP114206.1"/>
</dbReference>
<accession>A0A9E9NJC7</accession>
<geneLocation type="plasmid" evidence="1">
    <name>pJ14577</name>
</geneLocation>
<sequence length="125" mass="14024">MLSCKNPDSDDKYEANEVKPYLTEPPCALMMPAYKIPPLLNDGSLKATVRIELERKYGTRMSLDAVCAELGMMKNAIVHKIGNSKFQHHLIFRNLLDARVFPGKNTAFWTEKISAILIEGNTNGL</sequence>